<reference evidence="2 3" key="1">
    <citation type="submission" date="2019-01" db="EMBL/GenBank/DDBJ databases">
        <title>Ktedonosporobacter rubrisoli SCAWS-G2.</title>
        <authorList>
            <person name="Huang Y."/>
            <person name="Yan B."/>
        </authorList>
    </citation>
    <scope>NUCLEOTIDE SEQUENCE [LARGE SCALE GENOMIC DNA]</scope>
    <source>
        <strain evidence="2 3">SCAWS-G2</strain>
    </source>
</reference>
<dbReference type="AlphaFoldDB" id="A0A4P6K2R3"/>
<keyword evidence="3" id="KW-1185">Reference proteome</keyword>
<protein>
    <submittedName>
        <fullName evidence="2">XRE family transcriptional regulator</fullName>
    </submittedName>
</protein>
<dbReference type="PROSITE" id="PS50943">
    <property type="entry name" value="HTH_CROC1"/>
    <property type="match status" value="1"/>
</dbReference>
<dbReference type="InterPro" id="IPR001387">
    <property type="entry name" value="Cro/C1-type_HTH"/>
</dbReference>
<evidence type="ECO:0000259" key="1">
    <source>
        <dbReference type="PROSITE" id="PS50943"/>
    </source>
</evidence>
<organism evidence="2 3">
    <name type="scientific">Ktedonosporobacter rubrisoli</name>
    <dbReference type="NCBI Taxonomy" id="2509675"/>
    <lineage>
        <taxon>Bacteria</taxon>
        <taxon>Bacillati</taxon>
        <taxon>Chloroflexota</taxon>
        <taxon>Ktedonobacteria</taxon>
        <taxon>Ktedonobacterales</taxon>
        <taxon>Ktedonosporobacteraceae</taxon>
        <taxon>Ktedonosporobacter</taxon>
    </lineage>
</organism>
<proteinExistence type="predicted"/>
<name>A0A4P6K2R3_KTERU</name>
<accession>A0A4P6K2R3</accession>
<dbReference type="InterPro" id="IPR010982">
    <property type="entry name" value="Lambda_DNA-bd_dom_sf"/>
</dbReference>
<dbReference type="SMART" id="SM00530">
    <property type="entry name" value="HTH_XRE"/>
    <property type="match status" value="1"/>
</dbReference>
<evidence type="ECO:0000313" key="2">
    <source>
        <dbReference type="EMBL" id="QBD82517.1"/>
    </source>
</evidence>
<dbReference type="RefSeq" id="WP_129893586.1">
    <property type="nucleotide sequence ID" value="NZ_CP035758.1"/>
</dbReference>
<dbReference type="GO" id="GO:0003677">
    <property type="term" value="F:DNA binding"/>
    <property type="evidence" value="ECO:0007669"/>
    <property type="project" value="InterPro"/>
</dbReference>
<evidence type="ECO:0000313" key="3">
    <source>
        <dbReference type="Proteomes" id="UP000290365"/>
    </source>
</evidence>
<dbReference type="KEGG" id="kbs:EPA93_43725"/>
<dbReference type="Proteomes" id="UP000290365">
    <property type="component" value="Chromosome"/>
</dbReference>
<sequence length="449" mass="48984">MSTNNTLRTLRESLNLSIQGVAEGAKVSFRTVLRAEKGYPLNPGSRQRLCSFYGKTAEELGLVAQRRRSRNEAACVQKREGGELEISRTTLQDMQTAVQEVAQDDVNADQAYLLFLQALGTAGVTLSAVSEEFLPSSIASRGSKGQTADVSPSTIENLAQITQQYRSLHRAGFPIEESLRSHMGLLHSALENTVNDQYRCKLWGLLAQFQLLARQSATRRRELGQARTWNESAIAAAQYSGDACLLGAALGHLGHLYLTWQRNPTVAHQLIDQACEYAKGHPIRGWFAIVNAAIAATEENKALCEASITQALEIVHTLPRTAEADDMYYTDFNPVGVSAFAGNCLLKVGEPEKALGLLSALDVSALASNRQASTFCDMAHAYATVGDLASAQSYAFRSLDKALETKRLYIIPRLISLANKMLEHNPHEAHASAIMAYAHNALYERSTGA</sequence>
<gene>
    <name evidence="2" type="ORF">EPA93_43725</name>
</gene>
<dbReference type="CDD" id="cd00093">
    <property type="entry name" value="HTH_XRE"/>
    <property type="match status" value="1"/>
</dbReference>
<feature type="domain" description="HTH cro/C1-type" evidence="1">
    <location>
        <begin position="7"/>
        <end position="60"/>
    </location>
</feature>
<dbReference type="EMBL" id="CP035758">
    <property type="protein sequence ID" value="QBD82517.1"/>
    <property type="molecule type" value="Genomic_DNA"/>
</dbReference>
<dbReference type="OrthoDB" id="142144at2"/>
<dbReference type="SUPFAM" id="SSF47413">
    <property type="entry name" value="lambda repressor-like DNA-binding domains"/>
    <property type="match status" value="1"/>
</dbReference>